<dbReference type="InterPro" id="IPR050961">
    <property type="entry name" value="BolA/IbaG_stress_morph_reg"/>
</dbReference>
<gene>
    <name evidence="4" type="ORF">PBRA_003725</name>
    <name evidence="5" type="ORF">PLBR_LOCUS1460</name>
</gene>
<evidence type="ECO:0000256" key="2">
    <source>
        <dbReference type="RuleBase" id="RU003860"/>
    </source>
</evidence>
<dbReference type="Proteomes" id="UP000290189">
    <property type="component" value="Unassembled WGS sequence"/>
</dbReference>
<keyword evidence="5" id="KW-0496">Mitochondrion</keyword>
<dbReference type="Pfam" id="PF01722">
    <property type="entry name" value="BolA"/>
    <property type="match status" value="1"/>
</dbReference>
<geneLocation type="mitochondrion" evidence="5"/>
<name>A0A0G4IIJ4_PLABS</name>
<organism evidence="4 6">
    <name type="scientific">Plasmodiophora brassicae</name>
    <name type="common">Clubroot disease agent</name>
    <dbReference type="NCBI Taxonomy" id="37360"/>
    <lineage>
        <taxon>Eukaryota</taxon>
        <taxon>Sar</taxon>
        <taxon>Rhizaria</taxon>
        <taxon>Endomyxa</taxon>
        <taxon>Phytomyxea</taxon>
        <taxon>Plasmodiophorida</taxon>
        <taxon>Plasmodiophoridae</taxon>
        <taxon>Plasmodiophora</taxon>
    </lineage>
</organism>
<evidence type="ECO:0000313" key="6">
    <source>
        <dbReference type="Proteomes" id="UP000039324"/>
    </source>
</evidence>
<dbReference type="EMBL" id="OVEO01000002">
    <property type="protein sequence ID" value="SPQ94245.1"/>
    <property type="molecule type" value="Genomic_DNA"/>
</dbReference>
<dbReference type="GO" id="GO:1990229">
    <property type="term" value="C:iron-sulfur cluster assembly complex"/>
    <property type="evidence" value="ECO:0007669"/>
    <property type="project" value="UniProtKB-ARBA"/>
</dbReference>
<feature type="region of interest" description="Disordered" evidence="3">
    <location>
        <begin position="99"/>
        <end position="122"/>
    </location>
</feature>
<dbReference type="InterPro" id="IPR036065">
    <property type="entry name" value="BolA-like_sf"/>
</dbReference>
<evidence type="ECO:0000313" key="4">
    <source>
        <dbReference type="EMBL" id="CEO94912.1"/>
    </source>
</evidence>
<dbReference type="PANTHER" id="PTHR46229:SF2">
    <property type="entry name" value="BOLA-LIKE PROTEIN 1"/>
    <property type="match status" value="1"/>
</dbReference>
<keyword evidence="6" id="KW-1185">Reference proteome</keyword>
<dbReference type="AlphaFoldDB" id="A0A0G4IIJ4"/>
<sequence>MQRHWARLMATVADGPVATAIRDKLSKAFSPVHLLVINESSSHNVPRGSETHFKVFVVTPAFEGISSIDRHRSVQKVLAEELKGGVHALSIIAKTPAQWSSDDNVPASPACMGGDGTFSRKH</sequence>
<evidence type="ECO:0000256" key="1">
    <source>
        <dbReference type="ARBA" id="ARBA00005578"/>
    </source>
</evidence>
<dbReference type="PIRSF" id="PIRSF003113">
    <property type="entry name" value="BolA"/>
    <property type="match status" value="1"/>
</dbReference>
<protein>
    <recommendedName>
        <fullName evidence="8">BolA-like protein</fullName>
    </recommendedName>
</protein>
<evidence type="ECO:0008006" key="8">
    <source>
        <dbReference type="Google" id="ProtNLM"/>
    </source>
</evidence>
<dbReference type="FunFam" id="3.30.300.90:FF:000001">
    <property type="entry name" value="Transcriptional regulator BolA"/>
    <property type="match status" value="1"/>
</dbReference>
<accession>A0A0G4IIJ4</accession>
<dbReference type="OMA" id="CLGGFGK"/>
<dbReference type="STRING" id="37360.A0A0G4IIJ4"/>
<dbReference type="GO" id="GO:0005739">
    <property type="term" value="C:mitochondrion"/>
    <property type="evidence" value="ECO:0007669"/>
    <property type="project" value="TreeGrafter"/>
</dbReference>
<comment type="similarity">
    <text evidence="1 2">Belongs to the BolA/IbaG family.</text>
</comment>
<dbReference type="PANTHER" id="PTHR46229">
    <property type="entry name" value="BOLA TRANSCRIPTION REGULATOR"/>
    <property type="match status" value="1"/>
</dbReference>
<dbReference type="OrthoDB" id="4983at2759"/>
<evidence type="ECO:0000313" key="7">
    <source>
        <dbReference type="Proteomes" id="UP000290189"/>
    </source>
</evidence>
<evidence type="ECO:0000256" key="3">
    <source>
        <dbReference type="SAM" id="MobiDB-lite"/>
    </source>
</evidence>
<evidence type="ECO:0000313" key="5">
    <source>
        <dbReference type="EMBL" id="SPQ94245.1"/>
    </source>
</evidence>
<proteinExistence type="inferred from homology"/>
<dbReference type="InterPro" id="IPR002634">
    <property type="entry name" value="BolA"/>
</dbReference>
<dbReference type="EMBL" id="CDSF01000002">
    <property type="protein sequence ID" value="CEO94912.1"/>
    <property type="molecule type" value="Genomic_DNA"/>
</dbReference>
<dbReference type="SUPFAM" id="SSF82657">
    <property type="entry name" value="BolA-like"/>
    <property type="match status" value="1"/>
</dbReference>
<reference evidence="5 7" key="2">
    <citation type="submission" date="2018-03" db="EMBL/GenBank/DDBJ databases">
        <authorList>
            <person name="Fogelqvist J."/>
        </authorList>
    </citation>
    <scope>NUCLEOTIDE SEQUENCE [LARGE SCALE GENOMIC DNA]</scope>
</reference>
<reference evidence="4 6" key="1">
    <citation type="submission" date="2015-02" db="EMBL/GenBank/DDBJ databases">
        <authorList>
            <person name="Chooi Y.-H."/>
        </authorList>
    </citation>
    <scope>NUCLEOTIDE SEQUENCE [LARGE SCALE GENOMIC DNA]</scope>
    <source>
        <strain evidence="4">E3</strain>
    </source>
</reference>
<dbReference type="Proteomes" id="UP000039324">
    <property type="component" value="Unassembled WGS sequence"/>
</dbReference>
<dbReference type="Gene3D" id="3.30.300.90">
    <property type="entry name" value="BolA-like"/>
    <property type="match status" value="1"/>
</dbReference>